<organism evidence="1">
    <name type="scientific">uncultured Rubrobacteraceae bacterium</name>
    <dbReference type="NCBI Taxonomy" id="349277"/>
    <lineage>
        <taxon>Bacteria</taxon>
        <taxon>Bacillati</taxon>
        <taxon>Actinomycetota</taxon>
        <taxon>Rubrobacteria</taxon>
        <taxon>Rubrobacterales</taxon>
        <taxon>Rubrobacteraceae</taxon>
        <taxon>environmental samples</taxon>
    </lineage>
</organism>
<accession>A0A6J4QZX0</accession>
<reference evidence="1" key="1">
    <citation type="submission" date="2020-02" db="EMBL/GenBank/DDBJ databases">
        <authorList>
            <person name="Meier V. D."/>
        </authorList>
    </citation>
    <scope>NUCLEOTIDE SEQUENCE</scope>
    <source>
        <strain evidence="1">AVDCRST_MAG14</strain>
    </source>
</reference>
<name>A0A6J4QZX0_9ACTN</name>
<dbReference type="EMBL" id="CADCVG010000091">
    <property type="protein sequence ID" value="CAA9459953.1"/>
    <property type="molecule type" value="Genomic_DNA"/>
</dbReference>
<gene>
    <name evidence="1" type="ORF">AVDCRST_MAG14-2261</name>
</gene>
<protein>
    <submittedName>
        <fullName evidence="1">Uncharacterized protein</fullName>
    </submittedName>
</protein>
<dbReference type="AlphaFoldDB" id="A0A6J4QZX0"/>
<evidence type="ECO:0000313" key="1">
    <source>
        <dbReference type="EMBL" id="CAA9459953.1"/>
    </source>
</evidence>
<proteinExistence type="predicted"/>
<sequence length="105" mass="11258">MDKEDPGLFPLGRKVASKNALAVLGEAGVEPGRLFERHAGGDWGVIEGKSWYLNRMAIDSGYGCVASAYTVLGDVRVVILTQPDRGNTLMALPGEIERLQGGQSR</sequence>